<dbReference type="Pfam" id="PF00089">
    <property type="entry name" value="Trypsin"/>
    <property type="match status" value="1"/>
</dbReference>
<dbReference type="InterPro" id="IPR043504">
    <property type="entry name" value="Peptidase_S1_PA_chymotrypsin"/>
</dbReference>
<reference evidence="3" key="4">
    <citation type="submission" date="2025-09" db="UniProtKB">
        <authorList>
            <consortium name="Ensembl"/>
        </authorList>
    </citation>
    <scope>IDENTIFICATION</scope>
</reference>
<dbReference type="SUPFAM" id="SSF50494">
    <property type="entry name" value="Trypsin-like serine proteases"/>
    <property type="match status" value="1"/>
</dbReference>
<dbReference type="SMART" id="SM00020">
    <property type="entry name" value="Tryp_SPc"/>
    <property type="match status" value="1"/>
</dbReference>
<evidence type="ECO:0000259" key="2">
    <source>
        <dbReference type="PROSITE" id="PS50240"/>
    </source>
</evidence>
<dbReference type="InterPro" id="IPR001254">
    <property type="entry name" value="Trypsin_dom"/>
</dbReference>
<dbReference type="GO" id="GO:0004252">
    <property type="term" value="F:serine-type endopeptidase activity"/>
    <property type="evidence" value="ECO:0007669"/>
    <property type="project" value="InterPro"/>
</dbReference>
<dbReference type="PRINTS" id="PR00722">
    <property type="entry name" value="CHYMOTRYPSIN"/>
</dbReference>
<accession>A0A3P8NZU6</accession>
<evidence type="ECO:0000313" key="4">
    <source>
        <dbReference type="Proteomes" id="UP000265100"/>
    </source>
</evidence>
<feature type="domain" description="Peptidase S1" evidence="2">
    <location>
        <begin position="23"/>
        <end position="224"/>
    </location>
</feature>
<evidence type="ECO:0000313" key="3">
    <source>
        <dbReference type="Ensembl" id="ENSACLP00000010306.2"/>
    </source>
</evidence>
<dbReference type="GO" id="GO:0006508">
    <property type="term" value="P:proteolysis"/>
    <property type="evidence" value="ECO:0007669"/>
    <property type="project" value="InterPro"/>
</dbReference>
<dbReference type="Proteomes" id="UP000265100">
    <property type="component" value="Chromosome 6"/>
</dbReference>
<sequence length="230" mass="26068">SVGMSRLDWGVTVSTVVDLRKRIYGGHDCQNERHYHVKVISQKGQKQRYCGGSLIHPRWVLTAAHCQERQVQKVAKKKPYKQGIFDTLKTAFFSFFKKNIWKTNIFNRKHDIMLLELSKPLTGIQPVALPDFPGQPPHLQCADMHVVDCEPTRNSPCYSDVPYDNRLCLEEPNVDIREGDSGGGVIYNNTIYGVIKGGGVRVCTRPAVTVNVCSYMKWINQTIYPKSNGK</sequence>
<keyword evidence="1" id="KW-1015">Disulfide bond</keyword>
<dbReference type="OMA" id="DNITHES"/>
<evidence type="ECO:0000256" key="1">
    <source>
        <dbReference type="ARBA" id="ARBA00023157"/>
    </source>
</evidence>
<dbReference type="InterPro" id="IPR001314">
    <property type="entry name" value="Peptidase_S1A"/>
</dbReference>
<keyword evidence="4" id="KW-1185">Reference proteome</keyword>
<dbReference type="PROSITE" id="PS00134">
    <property type="entry name" value="TRYPSIN_HIS"/>
    <property type="match status" value="1"/>
</dbReference>
<dbReference type="Gene3D" id="2.40.10.10">
    <property type="entry name" value="Trypsin-like serine proteases"/>
    <property type="match status" value="2"/>
</dbReference>
<dbReference type="InterPro" id="IPR018114">
    <property type="entry name" value="TRYPSIN_HIS"/>
</dbReference>
<dbReference type="PANTHER" id="PTHR24271:SF50">
    <property type="match status" value="1"/>
</dbReference>
<dbReference type="PROSITE" id="PS50240">
    <property type="entry name" value="TRYPSIN_DOM"/>
    <property type="match status" value="1"/>
</dbReference>
<dbReference type="AlphaFoldDB" id="A0A3P8NZU6"/>
<dbReference type="PANTHER" id="PTHR24271">
    <property type="entry name" value="KALLIKREIN-RELATED"/>
    <property type="match status" value="1"/>
</dbReference>
<dbReference type="STRING" id="8154.ENSACLP00000010306"/>
<proteinExistence type="predicted"/>
<name>A0A3P8NZU6_ASTCA</name>
<reference evidence="4" key="2">
    <citation type="submission" date="2023-03" db="EMBL/GenBank/DDBJ databases">
        <authorList>
            <consortium name="Wellcome Sanger Institute Data Sharing"/>
        </authorList>
    </citation>
    <scope>NUCLEOTIDE SEQUENCE [LARGE SCALE GENOMIC DNA]</scope>
</reference>
<dbReference type="GeneTree" id="ENSGT00390000009571"/>
<dbReference type="Ensembl" id="ENSACLT00000010552.2">
    <property type="protein sequence ID" value="ENSACLP00000010306.2"/>
    <property type="gene ID" value="ENSACLG00000007038.2"/>
</dbReference>
<protein>
    <recommendedName>
        <fullName evidence="2">Peptidase S1 domain-containing protein</fullName>
    </recommendedName>
</protein>
<organism evidence="3 4">
    <name type="scientific">Astatotilapia calliptera</name>
    <name type="common">Eastern happy</name>
    <name type="synonym">Chromis callipterus</name>
    <dbReference type="NCBI Taxonomy" id="8154"/>
    <lineage>
        <taxon>Eukaryota</taxon>
        <taxon>Metazoa</taxon>
        <taxon>Chordata</taxon>
        <taxon>Craniata</taxon>
        <taxon>Vertebrata</taxon>
        <taxon>Euteleostomi</taxon>
        <taxon>Actinopterygii</taxon>
        <taxon>Neopterygii</taxon>
        <taxon>Teleostei</taxon>
        <taxon>Neoteleostei</taxon>
        <taxon>Acanthomorphata</taxon>
        <taxon>Ovalentaria</taxon>
        <taxon>Cichlomorphae</taxon>
        <taxon>Cichliformes</taxon>
        <taxon>Cichlidae</taxon>
        <taxon>African cichlids</taxon>
        <taxon>Pseudocrenilabrinae</taxon>
        <taxon>Haplochromini</taxon>
        <taxon>Astatotilapia</taxon>
    </lineage>
</organism>
<reference evidence="3" key="3">
    <citation type="submission" date="2025-08" db="UniProtKB">
        <authorList>
            <consortium name="Ensembl"/>
        </authorList>
    </citation>
    <scope>IDENTIFICATION</scope>
</reference>
<dbReference type="InterPro" id="IPR009003">
    <property type="entry name" value="Peptidase_S1_PA"/>
</dbReference>
<reference evidence="3 4" key="1">
    <citation type="submission" date="2018-05" db="EMBL/GenBank/DDBJ databases">
        <authorList>
            <person name="Datahose"/>
        </authorList>
    </citation>
    <scope>NUCLEOTIDE SEQUENCE</scope>
</reference>